<proteinExistence type="predicted"/>
<gene>
    <name evidence="3" type="primary">TNA1</name>
    <name evidence="5" type="synonym">LOC105271129</name>
    <name evidence="3" type="ORF">g.35566</name>
</gene>
<dbReference type="GeneID" id="105271129"/>
<feature type="compositionally biased region" description="Basic and acidic residues" evidence="1">
    <location>
        <begin position="1"/>
        <end position="14"/>
    </location>
</feature>
<keyword evidence="2" id="KW-0812">Transmembrane</keyword>
<dbReference type="OrthoDB" id="7688257at2759"/>
<dbReference type="KEGG" id="fas:105271129"/>
<dbReference type="RefSeq" id="XP_011310784.1">
    <property type="nucleotide sequence ID" value="XM_011312482.1"/>
</dbReference>
<feature type="transmembrane region" description="Helical" evidence="2">
    <location>
        <begin position="28"/>
        <end position="48"/>
    </location>
</feature>
<sequence length="103" mass="11789">MHETFHDDPTDVSKRKPRRLRGTPANKWSIGLSFGTVVIVSTLLQLFVNSRLSDKAKKKFVVAATETEEQRLHALMMKDLFFNSVVKTLEMKETGDLPIREDN</sequence>
<organism evidence="3">
    <name type="scientific">Fopius arisanus</name>
    <dbReference type="NCBI Taxonomy" id="64838"/>
    <lineage>
        <taxon>Eukaryota</taxon>
        <taxon>Metazoa</taxon>
        <taxon>Ecdysozoa</taxon>
        <taxon>Arthropoda</taxon>
        <taxon>Hexapoda</taxon>
        <taxon>Insecta</taxon>
        <taxon>Pterygota</taxon>
        <taxon>Neoptera</taxon>
        <taxon>Endopterygota</taxon>
        <taxon>Hymenoptera</taxon>
        <taxon>Apocrita</taxon>
        <taxon>Ichneumonoidea</taxon>
        <taxon>Braconidae</taxon>
        <taxon>Opiinae</taxon>
        <taxon>Fopius</taxon>
    </lineage>
</organism>
<accession>A0A0C9RYX4</accession>
<name>A0A0C9RYX4_9HYME</name>
<dbReference type="AlphaFoldDB" id="A0A0C9RYX4"/>
<evidence type="ECO:0000256" key="2">
    <source>
        <dbReference type="SAM" id="Phobius"/>
    </source>
</evidence>
<keyword evidence="2" id="KW-0472">Membrane</keyword>
<reference evidence="5" key="2">
    <citation type="submission" date="2025-04" db="UniProtKB">
        <authorList>
            <consortium name="RefSeq"/>
        </authorList>
    </citation>
    <scope>IDENTIFICATION</scope>
    <source>
        <strain evidence="5">USDA-PBARC FA_bdor</strain>
        <tissue evidence="5">Whole organism</tissue>
    </source>
</reference>
<feature type="region of interest" description="Disordered" evidence="1">
    <location>
        <begin position="1"/>
        <end position="25"/>
    </location>
</feature>
<reference evidence="3" key="1">
    <citation type="submission" date="2015-01" db="EMBL/GenBank/DDBJ databases">
        <title>Transcriptome Assembly of Fopius arisanus.</title>
        <authorList>
            <person name="Geib S."/>
        </authorList>
    </citation>
    <scope>NUCLEOTIDE SEQUENCE</scope>
</reference>
<dbReference type="Proteomes" id="UP000694866">
    <property type="component" value="Unplaced"/>
</dbReference>
<keyword evidence="4" id="KW-1185">Reference proteome</keyword>
<protein>
    <submittedName>
        <fullName evidence="3">TNA1 protein</fullName>
    </submittedName>
</protein>
<evidence type="ECO:0000313" key="5">
    <source>
        <dbReference type="RefSeq" id="XP_011310784.1"/>
    </source>
</evidence>
<keyword evidence="2" id="KW-1133">Transmembrane helix</keyword>
<evidence type="ECO:0000313" key="3">
    <source>
        <dbReference type="EMBL" id="JAG84332.1"/>
    </source>
</evidence>
<evidence type="ECO:0000256" key="1">
    <source>
        <dbReference type="SAM" id="MobiDB-lite"/>
    </source>
</evidence>
<accession>A0A9R1U6Z6</accession>
<evidence type="ECO:0000313" key="4">
    <source>
        <dbReference type="Proteomes" id="UP000694866"/>
    </source>
</evidence>
<dbReference type="EMBL" id="GBYB01014565">
    <property type="protein sequence ID" value="JAG84332.1"/>
    <property type="molecule type" value="Transcribed_RNA"/>
</dbReference>